<accession>A0A2P7YBZ0</accession>
<organism evidence="1 2">
    <name type="scientific">Elsinoe australis</name>
    <dbReference type="NCBI Taxonomy" id="40998"/>
    <lineage>
        <taxon>Eukaryota</taxon>
        <taxon>Fungi</taxon>
        <taxon>Dikarya</taxon>
        <taxon>Ascomycota</taxon>
        <taxon>Pezizomycotina</taxon>
        <taxon>Dothideomycetes</taxon>
        <taxon>Dothideomycetidae</taxon>
        <taxon>Myriangiales</taxon>
        <taxon>Elsinoaceae</taxon>
        <taxon>Elsinoe</taxon>
    </lineage>
</organism>
<dbReference type="OrthoDB" id="3898637at2759"/>
<gene>
    <name evidence="1" type="ORF">B9Z65_7376</name>
</gene>
<reference evidence="1 2" key="1">
    <citation type="submission" date="2017-05" db="EMBL/GenBank/DDBJ databases">
        <title>Draft genome sequence of Elsinoe australis.</title>
        <authorList>
            <person name="Cheng Q."/>
        </authorList>
    </citation>
    <scope>NUCLEOTIDE SEQUENCE [LARGE SCALE GENOMIC DNA]</scope>
    <source>
        <strain evidence="1 2">NL1</strain>
    </source>
</reference>
<protein>
    <submittedName>
        <fullName evidence="1">Ubiquitin-like protein pmt3/smt3</fullName>
    </submittedName>
</protein>
<evidence type="ECO:0000313" key="1">
    <source>
        <dbReference type="EMBL" id="PSK33489.1"/>
    </source>
</evidence>
<comment type="caution">
    <text evidence="1">The sequence shown here is derived from an EMBL/GenBank/DDBJ whole genome shotgun (WGS) entry which is preliminary data.</text>
</comment>
<sequence length="111" mass="12210">MPQETVFDLTALTESLAEIELIGDVPPPPTGPEEDLKITVHDRIHNAIVSYIMSSNTRMAILMNKHSEMAAYSLDTVNFLLGARKIQPQDTPYSIQAKAAGSFVSVRPIEN</sequence>
<keyword evidence="2" id="KW-1185">Reference proteome</keyword>
<dbReference type="AlphaFoldDB" id="A0A2P7YBZ0"/>
<evidence type="ECO:0000313" key="2">
    <source>
        <dbReference type="Proteomes" id="UP000243723"/>
    </source>
</evidence>
<name>A0A2P7YBZ0_9PEZI</name>
<dbReference type="Proteomes" id="UP000243723">
    <property type="component" value="Unassembled WGS sequence"/>
</dbReference>
<proteinExistence type="predicted"/>
<dbReference type="Gene3D" id="3.10.20.90">
    <property type="entry name" value="Phosphatidylinositol 3-kinase Catalytic Subunit, Chain A, domain 1"/>
    <property type="match status" value="1"/>
</dbReference>
<dbReference type="EMBL" id="NHZQ01000448">
    <property type="protein sequence ID" value="PSK33489.1"/>
    <property type="molecule type" value="Genomic_DNA"/>
</dbReference>